<dbReference type="Pfam" id="PF01300">
    <property type="entry name" value="Sua5_yciO_yrdC"/>
    <property type="match status" value="1"/>
</dbReference>
<dbReference type="GO" id="GO:0008033">
    <property type="term" value="P:tRNA processing"/>
    <property type="evidence" value="ECO:0007669"/>
    <property type="project" value="UniProtKB-KW"/>
</dbReference>
<evidence type="ECO:0000256" key="9">
    <source>
        <dbReference type="ARBA" id="ARBA00022840"/>
    </source>
</evidence>
<dbReference type="EC" id="2.7.7.87" evidence="3"/>
<evidence type="ECO:0000256" key="4">
    <source>
        <dbReference type="ARBA" id="ARBA00022490"/>
    </source>
</evidence>
<keyword evidence="6" id="KW-0819">tRNA processing</keyword>
<evidence type="ECO:0000256" key="6">
    <source>
        <dbReference type="ARBA" id="ARBA00022694"/>
    </source>
</evidence>
<dbReference type="GO" id="GO:0006450">
    <property type="term" value="P:regulation of translational fidelity"/>
    <property type="evidence" value="ECO:0007669"/>
    <property type="project" value="TreeGrafter"/>
</dbReference>
<keyword evidence="7" id="KW-0548">Nucleotidyltransferase</keyword>
<sequence length="152" mass="17150">MNKYADIFITTTDTVCGIGGPINDETLKKLYVLKHRPANKKIMILVGSIEQARKFKQWNNEADEFAKKYWPGNYSIVVNNQGFRMPNQQGLINFLLDKGPMYVTSANISGCAPIEISQAASIFPQISNVYDFGQPSGQASKIYNLDTHQWIR</sequence>
<dbReference type="GO" id="GO:0000049">
    <property type="term" value="F:tRNA binding"/>
    <property type="evidence" value="ECO:0007669"/>
    <property type="project" value="TreeGrafter"/>
</dbReference>
<evidence type="ECO:0000256" key="1">
    <source>
        <dbReference type="ARBA" id="ARBA00004496"/>
    </source>
</evidence>
<dbReference type="InterPro" id="IPR050156">
    <property type="entry name" value="TC-AMP_synthase_SUA5"/>
</dbReference>
<dbReference type="PROSITE" id="PS51163">
    <property type="entry name" value="YRDC"/>
    <property type="match status" value="1"/>
</dbReference>
<accession>A0A507SVF1</accession>
<dbReference type="GO" id="GO:0005737">
    <property type="term" value="C:cytoplasm"/>
    <property type="evidence" value="ECO:0007669"/>
    <property type="project" value="UniProtKB-SubCell"/>
</dbReference>
<evidence type="ECO:0000256" key="7">
    <source>
        <dbReference type="ARBA" id="ARBA00022695"/>
    </source>
</evidence>
<keyword evidence="4" id="KW-0963">Cytoplasm</keyword>
<dbReference type="AlphaFoldDB" id="A0A507SVF1"/>
<name>A0A507SVF1_9BACT</name>
<evidence type="ECO:0000313" key="13">
    <source>
        <dbReference type="EMBL" id="TQC54174.1"/>
    </source>
</evidence>
<dbReference type="GO" id="GO:0003725">
    <property type="term" value="F:double-stranded RNA binding"/>
    <property type="evidence" value="ECO:0007669"/>
    <property type="project" value="InterPro"/>
</dbReference>
<evidence type="ECO:0000256" key="3">
    <source>
        <dbReference type="ARBA" id="ARBA00012584"/>
    </source>
</evidence>
<keyword evidence="14" id="KW-1185">Reference proteome</keyword>
<dbReference type="PANTHER" id="PTHR17490:SF16">
    <property type="entry name" value="THREONYLCARBAMOYL-AMP SYNTHASE"/>
    <property type="match status" value="1"/>
</dbReference>
<proteinExistence type="inferred from homology"/>
<evidence type="ECO:0000313" key="14">
    <source>
        <dbReference type="Proteomes" id="UP000320801"/>
    </source>
</evidence>
<dbReference type="SUPFAM" id="SSF55821">
    <property type="entry name" value="YrdC/RibB"/>
    <property type="match status" value="1"/>
</dbReference>
<reference evidence="13 14" key="1">
    <citation type="submission" date="2019-03" db="EMBL/GenBank/DDBJ databases">
        <title>Characterization of a novel Mycoplasma cynos real-time PCR assay.</title>
        <authorList>
            <person name="Tallmadge R.L."/>
            <person name="Mitchell P.K."/>
            <person name="Goodman L."/>
        </authorList>
    </citation>
    <scope>NUCLEOTIDE SEQUENCE [LARGE SCALE GENOMIC DNA]</scope>
    <source>
        <strain evidence="13 14">1642</strain>
    </source>
</reference>
<dbReference type="OrthoDB" id="397661at2"/>
<dbReference type="GO" id="GO:0005524">
    <property type="term" value="F:ATP binding"/>
    <property type="evidence" value="ECO:0007669"/>
    <property type="project" value="UniProtKB-KW"/>
</dbReference>
<evidence type="ECO:0000256" key="5">
    <source>
        <dbReference type="ARBA" id="ARBA00022679"/>
    </source>
</evidence>
<dbReference type="Gene3D" id="3.90.870.10">
    <property type="entry name" value="DHBP synthase"/>
    <property type="match status" value="1"/>
</dbReference>
<keyword evidence="9" id="KW-0067">ATP-binding</keyword>
<keyword evidence="5" id="KW-0808">Transferase</keyword>
<comment type="catalytic activity">
    <reaction evidence="11">
        <text>L-threonine + hydrogencarbonate + ATP = L-threonylcarbamoyladenylate + diphosphate + H2O</text>
        <dbReference type="Rhea" id="RHEA:36407"/>
        <dbReference type="ChEBI" id="CHEBI:15377"/>
        <dbReference type="ChEBI" id="CHEBI:17544"/>
        <dbReference type="ChEBI" id="CHEBI:30616"/>
        <dbReference type="ChEBI" id="CHEBI:33019"/>
        <dbReference type="ChEBI" id="CHEBI:57926"/>
        <dbReference type="ChEBI" id="CHEBI:73682"/>
        <dbReference type="EC" id="2.7.7.87"/>
    </reaction>
</comment>
<evidence type="ECO:0000256" key="2">
    <source>
        <dbReference type="ARBA" id="ARBA00007663"/>
    </source>
</evidence>
<feature type="domain" description="YrdC-like" evidence="12">
    <location>
        <begin position="1"/>
        <end position="152"/>
    </location>
</feature>
<dbReference type="PANTHER" id="PTHR17490">
    <property type="entry name" value="SUA5"/>
    <property type="match status" value="1"/>
</dbReference>
<dbReference type="Proteomes" id="UP000320801">
    <property type="component" value="Unassembled WGS sequence"/>
</dbReference>
<comment type="subcellular location">
    <subcellularLocation>
        <location evidence="1">Cytoplasm</location>
    </subcellularLocation>
</comment>
<evidence type="ECO:0000256" key="11">
    <source>
        <dbReference type="ARBA" id="ARBA00048366"/>
    </source>
</evidence>
<evidence type="ECO:0000256" key="10">
    <source>
        <dbReference type="ARBA" id="ARBA00029774"/>
    </source>
</evidence>
<keyword evidence="8" id="KW-0547">Nucleotide-binding</keyword>
<evidence type="ECO:0000259" key="12">
    <source>
        <dbReference type="PROSITE" id="PS51163"/>
    </source>
</evidence>
<dbReference type="InterPro" id="IPR006070">
    <property type="entry name" value="Sua5-like_dom"/>
</dbReference>
<dbReference type="InterPro" id="IPR017945">
    <property type="entry name" value="DHBP_synth_RibB-like_a/b_dom"/>
</dbReference>
<evidence type="ECO:0000256" key="8">
    <source>
        <dbReference type="ARBA" id="ARBA00022741"/>
    </source>
</evidence>
<protein>
    <recommendedName>
        <fullName evidence="10">L-threonylcarbamoyladenylate synthase</fullName>
        <ecNumber evidence="3">2.7.7.87</ecNumber>
    </recommendedName>
    <alternativeName>
        <fullName evidence="10">L-threonylcarbamoyladenylate synthase</fullName>
    </alternativeName>
</protein>
<comment type="similarity">
    <text evidence="2">Belongs to the SUA5 family.</text>
</comment>
<dbReference type="GO" id="GO:0061710">
    <property type="term" value="F:L-threonylcarbamoyladenylate synthase"/>
    <property type="evidence" value="ECO:0007669"/>
    <property type="project" value="UniProtKB-EC"/>
</dbReference>
<dbReference type="EMBL" id="SMDN01000001">
    <property type="protein sequence ID" value="TQC54174.1"/>
    <property type="molecule type" value="Genomic_DNA"/>
</dbReference>
<gene>
    <name evidence="13" type="ORF">E1I18_00140</name>
</gene>
<organism evidence="13 14">
    <name type="scientific">Mycoplasmopsis mucosicanis</name>
    <dbReference type="NCBI Taxonomy" id="458208"/>
    <lineage>
        <taxon>Bacteria</taxon>
        <taxon>Bacillati</taxon>
        <taxon>Mycoplasmatota</taxon>
        <taxon>Mycoplasmoidales</taxon>
        <taxon>Metamycoplasmataceae</taxon>
        <taxon>Mycoplasmopsis</taxon>
    </lineage>
</organism>
<comment type="caution">
    <text evidence="13">The sequence shown here is derived from an EMBL/GenBank/DDBJ whole genome shotgun (WGS) entry which is preliminary data.</text>
</comment>
<dbReference type="RefSeq" id="WP_141483586.1">
    <property type="nucleotide sequence ID" value="NZ_SMDN01000001.1"/>
</dbReference>